<dbReference type="Gene3D" id="2.160.10.10">
    <property type="entry name" value="Hexapeptide repeat proteins"/>
    <property type="match status" value="1"/>
</dbReference>
<evidence type="ECO:0000256" key="4">
    <source>
        <dbReference type="ARBA" id="ARBA00023315"/>
    </source>
</evidence>
<dbReference type="EC" id="2.3.1.-" evidence="5"/>
<keyword evidence="2 5" id="KW-0808">Transferase</keyword>
<dbReference type="Pfam" id="PF14602">
    <property type="entry name" value="Hexapep_2"/>
    <property type="match status" value="1"/>
</dbReference>
<dbReference type="RefSeq" id="WP_280923370.1">
    <property type="nucleotide sequence ID" value="NZ_JAGGJU010000007.1"/>
</dbReference>
<organism evidence="5 6">
    <name type="scientific">Rhizobium halophytocola</name>
    <dbReference type="NCBI Taxonomy" id="735519"/>
    <lineage>
        <taxon>Bacteria</taxon>
        <taxon>Pseudomonadati</taxon>
        <taxon>Pseudomonadota</taxon>
        <taxon>Alphaproteobacteria</taxon>
        <taxon>Hyphomicrobiales</taxon>
        <taxon>Rhizobiaceae</taxon>
        <taxon>Rhizobium/Agrobacterium group</taxon>
        <taxon>Rhizobium</taxon>
    </lineage>
</organism>
<dbReference type="InterPro" id="IPR051159">
    <property type="entry name" value="Hexapeptide_acetyltransf"/>
</dbReference>
<dbReference type="SUPFAM" id="SSF51161">
    <property type="entry name" value="Trimeric LpxA-like enzymes"/>
    <property type="match status" value="1"/>
</dbReference>
<evidence type="ECO:0000256" key="2">
    <source>
        <dbReference type="ARBA" id="ARBA00022679"/>
    </source>
</evidence>
<name>A0ABS4E0R1_9HYPH</name>
<dbReference type="PANTHER" id="PTHR23416">
    <property type="entry name" value="SIALIC ACID SYNTHASE-RELATED"/>
    <property type="match status" value="1"/>
</dbReference>
<keyword evidence="3" id="KW-0677">Repeat</keyword>
<dbReference type="GO" id="GO:0016746">
    <property type="term" value="F:acyltransferase activity"/>
    <property type="evidence" value="ECO:0007669"/>
    <property type="project" value="UniProtKB-KW"/>
</dbReference>
<gene>
    <name evidence="5" type="ORF">J2Z17_002939</name>
</gene>
<accession>A0ABS4E0R1</accession>
<sequence length="169" mass="18764">MRMALLVWEYAWMVFCRWTPKPANRWRLLVLRMFGTKIEGRPFVHQRARIQIPWHVTLRDRSCLGDRANLYSLGEIEIGERATIGQEAYLCAGSHDFDDPSMHLVTAGISVAEDAFVGARAFVMPGVHIGHSAVVGACSVVTRDVAPAAFVAGNPARPTGRTRSKPYVT</sequence>
<dbReference type="PROSITE" id="PS00101">
    <property type="entry name" value="HEXAPEP_TRANSFERASES"/>
    <property type="match status" value="1"/>
</dbReference>
<evidence type="ECO:0000256" key="1">
    <source>
        <dbReference type="ARBA" id="ARBA00007274"/>
    </source>
</evidence>
<evidence type="ECO:0000313" key="6">
    <source>
        <dbReference type="Proteomes" id="UP000759443"/>
    </source>
</evidence>
<comment type="similarity">
    <text evidence="1">Belongs to the transferase hexapeptide repeat family.</text>
</comment>
<keyword evidence="6" id="KW-1185">Reference proteome</keyword>
<dbReference type="CDD" id="cd05825">
    <property type="entry name" value="LbH_wcaF_like"/>
    <property type="match status" value="1"/>
</dbReference>
<proteinExistence type="inferred from homology"/>
<dbReference type="EMBL" id="JAGGJU010000007">
    <property type="protein sequence ID" value="MBP1851494.1"/>
    <property type="molecule type" value="Genomic_DNA"/>
</dbReference>
<dbReference type="Proteomes" id="UP000759443">
    <property type="component" value="Unassembled WGS sequence"/>
</dbReference>
<protein>
    <submittedName>
        <fullName evidence="5">Colanic acid biosynthesis acetyltransferase WcaF</fullName>
        <ecNumber evidence="5">2.3.1.-</ecNumber>
    </submittedName>
</protein>
<evidence type="ECO:0000256" key="3">
    <source>
        <dbReference type="ARBA" id="ARBA00022737"/>
    </source>
</evidence>
<comment type="caution">
    <text evidence="5">The sequence shown here is derived from an EMBL/GenBank/DDBJ whole genome shotgun (WGS) entry which is preliminary data.</text>
</comment>
<dbReference type="InterPro" id="IPR011004">
    <property type="entry name" value="Trimer_LpxA-like_sf"/>
</dbReference>
<dbReference type="PANTHER" id="PTHR23416:SF23">
    <property type="entry name" value="ACETYLTRANSFERASE C18B11.09C-RELATED"/>
    <property type="match status" value="1"/>
</dbReference>
<dbReference type="InterPro" id="IPR018357">
    <property type="entry name" value="Hexapep_transf_CS"/>
</dbReference>
<dbReference type="InterPro" id="IPR001451">
    <property type="entry name" value="Hexapep"/>
</dbReference>
<evidence type="ECO:0000313" key="5">
    <source>
        <dbReference type="EMBL" id="MBP1851494.1"/>
    </source>
</evidence>
<reference evidence="5 6" key="1">
    <citation type="submission" date="2021-03" db="EMBL/GenBank/DDBJ databases">
        <title>Genomic Encyclopedia of Type Strains, Phase IV (KMG-IV): sequencing the most valuable type-strain genomes for metagenomic binning, comparative biology and taxonomic classification.</title>
        <authorList>
            <person name="Goeker M."/>
        </authorList>
    </citation>
    <scope>NUCLEOTIDE SEQUENCE [LARGE SCALE GENOMIC DNA]</scope>
    <source>
        <strain evidence="5 6">DSM 21600</strain>
    </source>
</reference>
<keyword evidence="4 5" id="KW-0012">Acyltransferase</keyword>